<keyword evidence="6" id="KW-0472">Membrane</keyword>
<evidence type="ECO:0000256" key="4">
    <source>
        <dbReference type="ARBA" id="ARBA00022989"/>
    </source>
</evidence>
<feature type="chain" id="PRO_5012313465" description="PSI domain-containing protein" evidence="7">
    <location>
        <begin position="29"/>
        <end position="481"/>
    </location>
</feature>
<keyword evidence="3 7" id="KW-0732">Signal</keyword>
<comment type="caution">
    <text evidence="8">The sequence shown here is derived from an EMBL/GenBank/DDBJ whole genome shotgun (WGS) entry which is preliminary data.</text>
</comment>
<dbReference type="InterPro" id="IPR031152">
    <property type="entry name" value="PLXDC"/>
</dbReference>
<evidence type="ECO:0000256" key="5">
    <source>
        <dbReference type="SAM" id="MobiDB-lite"/>
    </source>
</evidence>
<evidence type="ECO:0008006" key="10">
    <source>
        <dbReference type="Google" id="ProtNLM"/>
    </source>
</evidence>
<feature type="signal peptide" evidence="7">
    <location>
        <begin position="1"/>
        <end position="28"/>
    </location>
</feature>
<protein>
    <recommendedName>
        <fullName evidence="10">PSI domain-containing protein</fullName>
    </recommendedName>
</protein>
<organism evidence="8 9">
    <name type="scientific">Diploscapter pachys</name>
    <dbReference type="NCBI Taxonomy" id="2018661"/>
    <lineage>
        <taxon>Eukaryota</taxon>
        <taxon>Metazoa</taxon>
        <taxon>Ecdysozoa</taxon>
        <taxon>Nematoda</taxon>
        <taxon>Chromadorea</taxon>
        <taxon>Rhabditida</taxon>
        <taxon>Rhabditina</taxon>
        <taxon>Rhabditomorpha</taxon>
        <taxon>Rhabditoidea</taxon>
        <taxon>Rhabditidae</taxon>
        <taxon>Diploscapter</taxon>
    </lineage>
</organism>
<dbReference type="AlphaFoldDB" id="A0A2A2JKT3"/>
<dbReference type="STRING" id="2018661.A0A2A2JKT3"/>
<keyword evidence="2 6" id="KW-0812">Transmembrane</keyword>
<evidence type="ECO:0000256" key="2">
    <source>
        <dbReference type="ARBA" id="ARBA00022692"/>
    </source>
</evidence>
<dbReference type="Proteomes" id="UP000218231">
    <property type="component" value="Unassembled WGS sequence"/>
</dbReference>
<feature type="compositionally biased region" description="Acidic residues" evidence="5">
    <location>
        <begin position="387"/>
        <end position="397"/>
    </location>
</feature>
<dbReference type="OrthoDB" id="6285106at2759"/>
<feature type="compositionally biased region" description="Polar residues" evidence="5">
    <location>
        <begin position="81"/>
        <end position="94"/>
    </location>
</feature>
<keyword evidence="4 6" id="KW-1133">Transmembrane helix</keyword>
<evidence type="ECO:0000313" key="8">
    <source>
        <dbReference type="EMBL" id="PAV62293.1"/>
    </source>
</evidence>
<evidence type="ECO:0000256" key="7">
    <source>
        <dbReference type="SAM" id="SignalP"/>
    </source>
</evidence>
<feature type="region of interest" description="Disordered" evidence="5">
    <location>
        <begin position="51"/>
        <end position="101"/>
    </location>
</feature>
<keyword evidence="9" id="KW-1185">Reference proteome</keyword>
<dbReference type="PANTHER" id="PTHR13055">
    <property type="entry name" value="TUMOR ENDOTHELIAL MARKER 7 RELATED"/>
    <property type="match status" value="1"/>
</dbReference>
<dbReference type="GO" id="GO:0016020">
    <property type="term" value="C:membrane"/>
    <property type="evidence" value="ECO:0007669"/>
    <property type="project" value="UniProtKB-SubCell"/>
</dbReference>
<feature type="transmembrane region" description="Helical" evidence="6">
    <location>
        <begin position="426"/>
        <end position="448"/>
    </location>
</feature>
<reference evidence="8 9" key="1">
    <citation type="journal article" date="2017" name="Curr. Biol.">
        <title>Genome architecture and evolution of a unichromosomal asexual nematode.</title>
        <authorList>
            <person name="Fradin H."/>
            <person name="Zegar C."/>
            <person name="Gutwein M."/>
            <person name="Lucas J."/>
            <person name="Kovtun M."/>
            <person name="Corcoran D."/>
            <person name="Baugh L.R."/>
            <person name="Kiontke K."/>
            <person name="Gunsalus K."/>
            <person name="Fitch D.H."/>
            <person name="Piano F."/>
        </authorList>
    </citation>
    <scope>NUCLEOTIDE SEQUENCE [LARGE SCALE GENOMIC DNA]</scope>
    <source>
        <strain evidence="8">PF1309</strain>
    </source>
</reference>
<evidence type="ECO:0000256" key="3">
    <source>
        <dbReference type="ARBA" id="ARBA00022729"/>
    </source>
</evidence>
<comment type="subcellular location">
    <subcellularLocation>
        <location evidence="1">Membrane</location>
        <topology evidence="1">Single-pass type I membrane protein</topology>
    </subcellularLocation>
</comment>
<accession>A0A2A2JKT3</accession>
<dbReference type="EMBL" id="LIAE01010377">
    <property type="protein sequence ID" value="PAV62293.1"/>
    <property type="molecule type" value="Genomic_DNA"/>
</dbReference>
<feature type="region of interest" description="Disordered" evidence="5">
    <location>
        <begin position="385"/>
        <end position="418"/>
    </location>
</feature>
<dbReference type="PANTHER" id="PTHR13055:SF12">
    <property type="entry name" value="LD40707P"/>
    <property type="match status" value="1"/>
</dbReference>
<gene>
    <name evidence="8" type="ORF">WR25_03968</name>
</gene>
<evidence type="ECO:0000313" key="9">
    <source>
        <dbReference type="Proteomes" id="UP000218231"/>
    </source>
</evidence>
<evidence type="ECO:0000256" key="1">
    <source>
        <dbReference type="ARBA" id="ARBA00004479"/>
    </source>
</evidence>
<proteinExistence type="predicted"/>
<name>A0A2A2JKT3_9BILA</name>
<sequence>MAGANFGTRLSTYFITLSVLCAQLQIWAFPFDTYQEYSMRDDVVALGDEPENWITGDHSRSKRYKRDEKARVLDEDEPDMTATTPSNATLQAGPQENDPADDKNDHIYYTLSMAINDTAAMSKIWVDIDKMLEQVGVTGNNSHPLLSKSYRRAVSAKLTFKFPFYGHHMSNLTIATGGFIYIGDQTHNWLAATQYIAPLMANFDTFLNNSKVLYADDGEKFVVEWRRVQLRENAEQKVPFTFQTILHKNGDIIFAYKDIPTNITTVSDVNHPVKLGISDAYLFQHVIPGNNAPKRVIYEYHRIELPANAITSNTVVKLIAQPTCMQYSKCEQCSNATLKHFKCSWCHAKKKNGGPFCTDESGLHRRRQQWVEHNCKAKSKTMYCDGQSDEDEVDDDESSSKSPVSPHDIAPMPGDKLKKEKEGGGYAALVILLISLLGLIGWVAFAYYNPHTTSGQFLIRYRPSQWHMPSSHVRYSASVHM</sequence>
<evidence type="ECO:0000256" key="6">
    <source>
        <dbReference type="SAM" id="Phobius"/>
    </source>
</evidence>